<evidence type="ECO:0000256" key="2">
    <source>
        <dbReference type="ARBA" id="ARBA00005892"/>
    </source>
</evidence>
<dbReference type="RefSeq" id="XP_001418259.1">
    <property type="nucleotide sequence ID" value="XM_001418222.1"/>
</dbReference>
<gene>
    <name evidence="6" type="ORF">OSTLU_32235</name>
</gene>
<sequence>MSIFGAPSTPVAGASALFAPAVTTPANVGGTPRATDANGDDARRKSDGWSPASRYQNLLSSVRALEHGRASERDRERARRALRVNETRLREMTFFEGRNAGDAARVASGRATLSHGGEARLGELDVEHASAIAVALDLNEIVSVELMVGAIEHGAPADDVVPAAIGIYMRERAAALESLLAVLRCADGTAPLDGVMDEELKDYADGLLRDGALFARLVKLVTAPPPGGPFLVAPTVPTQHVGGPLALAGQQQQATTSSSSQERLLGPLDKLVDIRGRPILRQECVAHERRLVVECLFHSARVSTSLSSENAQALLVLAGRSAEAMRDLEKVAVEDMPTGYGTIFAAAAMFTPTLSGVEAAVPKTDLAKAVATTINSPNAPPLFSFVRFAWAILALDLGLSEAEEAIKESLKNDALEAIDLVLKTGVFQDDHTVARTQNLELVHIILSRYLHHNLRKTSLHRMLTDGTAVREPFVENGLTIEIDAAKPMADVCSVFAELYKQEPKLAKACAGLKSFLEISGDSEHSVGSLVKLLELCTTIAQTSEDARRIFELLQRSQGAANWDRLLGALIGYVQRFMSSPDDLIDAGEEFDPREGDPEMNEADAEGLRAYLAVFKAVMENAERAEAAHWLMWLEHRIGAALMDALLQLYINPVPLHLKAALLDAIGALCWDQNTAFDVWQLLDQAGILPNPMQTGLLQTATSQRSDVSYIYSMIETHEHKYESTTGWLRLIGKLLAMTRDIENGPCADGGSPSWFHTRFIRDRLLGELGTRVHVDQTERWVMARDCVDHLLFMLRLYEDTMISSFTVEDVDSASLDAPLAIGYGEPSSVLALRSAEHTRGDVERPSTPGADILTDFLTSGSTCQMVMNILSIGAESLSFERHARHGDALEDCVLGALQLLDYILSIDQRAVAKLRAKHKDAVFYRTLDEVLSADMTQMANILGYVQYKYNPEITYTALKILRVLCQRVEHIVALLPPASRAAIVEGCASCLELAFAMVPPGDEEIPLEESASSAVDCATLVFELLHENLERAGANMSHLLLGFDITGASSEIEVSPFTEFNCLSVILELLEAAPPSMHASVVLPYQAPELAADLLQRLATCKSTAPPTLALLEQWPPHAPTLALSDLLSDALRTELPKEPSKRRSVMHHRSSILRLCAEVLEVEAPPAKGRVPEMAPTLVLDIMNVLLDNGREGLGAYTHDPNVEHGQFAVLELPKSVTQLSETSTELALLASFGDDVNEMREELSATQLLDDSRNVAEGGIMTTSRRGDKVIDASVVRAKLQAECRRLDSESHHMHGVRQDAMEFVKSRRERAINATLRIVEARNSVIEDATARSEIFLAWEKLVTLAVSRGLSSIVTYFDLRNASVTTAAVDDSPLSSHSILFELVDGILSGLCEAEPFGGGSDSAKAAPFCRLVHVIVSQLRQLGEQDRAKGNTSAVLAPSKCRALLRSLIASMLHRTPVPQVSRLDIISALLDYLAYCRPDTDGVSPVTKQGQAVAGTSVAFSQVMDIDIEKGNAAIIQRDATALVDLISRDAKEGSNDTKAITLGALEAMVAVCSGTGVGGIEVLLLQNDIAKSCLRELECVSMPDLVLNTPRAAAHSKAIEASLSLLLRMAQSEPSQMVALGTLVSLTRCRAIDAYADIHSASAATATMAVDAPFSDLPIPRARHHKLLVNVIRLVGSLLAAAPQPKPVPSPTLGQYPGAIVESDGIPAVISQTLEFVEAHAAVIHRVLADRASRPHLADLAELEATVNLVTRLLKGPVLPDPKLRLHGAMDVLTMTVCSESNKYVKYVSKTLGKSSAGDDMMLAASDDLRALDAADRMWRRFISIRSMILSVQRVLVNKGLTKFTFAASDGVVGDERPTVHLFGTVVMRLSLELSQLADARRDALKSIDHYKILRDGSVTESDLLARVALVESDIRTVVISTENALEVLYAHLQPLVYSGDDDSLVAPSMELNGGKTRTSEFGVLASFMLPGLHSLIQFEKSTLGLDTEFINMLARRVRDSLETSDPTAHRNRFGIA</sequence>
<feature type="region of interest" description="Disordered" evidence="5">
    <location>
        <begin position="23"/>
        <end position="51"/>
    </location>
</feature>
<keyword evidence="7" id="KW-1185">Reference proteome</keyword>
<comment type="subcellular location">
    <subcellularLocation>
        <location evidence="1">Nucleus</location>
    </subcellularLocation>
</comment>
<evidence type="ECO:0000256" key="3">
    <source>
        <dbReference type="ARBA" id="ARBA00022448"/>
    </source>
</evidence>
<accession>A4RZ30</accession>
<dbReference type="GO" id="GO:0005643">
    <property type="term" value="C:nuclear pore"/>
    <property type="evidence" value="ECO:0007669"/>
    <property type="project" value="InterPro"/>
</dbReference>
<dbReference type="InterPro" id="IPR021827">
    <property type="entry name" value="Nup186/Nup192/Nup205"/>
</dbReference>
<evidence type="ECO:0000313" key="6">
    <source>
        <dbReference type="EMBL" id="ABO96552.1"/>
    </source>
</evidence>
<dbReference type="Gramene" id="ABO96552">
    <property type="protein sequence ID" value="ABO96552"/>
    <property type="gene ID" value="OSTLU_32235"/>
</dbReference>
<dbReference type="OrthoDB" id="511645at2759"/>
<keyword evidence="4" id="KW-0539">Nucleus</keyword>
<dbReference type="EMBL" id="CP000586">
    <property type="protein sequence ID" value="ABO96552.1"/>
    <property type="molecule type" value="Genomic_DNA"/>
</dbReference>
<evidence type="ECO:0000256" key="4">
    <source>
        <dbReference type="ARBA" id="ARBA00023242"/>
    </source>
</evidence>
<dbReference type="PANTHER" id="PTHR31344">
    <property type="entry name" value="NUCLEAR PORE COMPLEX PROTEIN NUP205"/>
    <property type="match status" value="1"/>
</dbReference>
<reference evidence="6 7" key="1">
    <citation type="journal article" date="2007" name="Proc. Natl. Acad. Sci. U.S.A.">
        <title>The tiny eukaryote Ostreococcus provides genomic insights into the paradox of plankton speciation.</title>
        <authorList>
            <person name="Palenik B."/>
            <person name="Grimwood J."/>
            <person name="Aerts A."/>
            <person name="Rouze P."/>
            <person name="Salamov A."/>
            <person name="Putnam N."/>
            <person name="Dupont C."/>
            <person name="Jorgensen R."/>
            <person name="Derelle E."/>
            <person name="Rombauts S."/>
            <person name="Zhou K."/>
            <person name="Otillar R."/>
            <person name="Merchant S.S."/>
            <person name="Podell S."/>
            <person name="Gaasterland T."/>
            <person name="Napoli C."/>
            <person name="Gendler K."/>
            <person name="Manuell A."/>
            <person name="Tai V."/>
            <person name="Vallon O."/>
            <person name="Piganeau G."/>
            <person name="Jancek S."/>
            <person name="Heijde M."/>
            <person name="Jabbari K."/>
            <person name="Bowler C."/>
            <person name="Lohr M."/>
            <person name="Robbens S."/>
            <person name="Werner G."/>
            <person name="Dubchak I."/>
            <person name="Pazour G.J."/>
            <person name="Ren Q."/>
            <person name="Paulsen I."/>
            <person name="Delwiche C."/>
            <person name="Schmutz J."/>
            <person name="Rokhsar D."/>
            <person name="Van de Peer Y."/>
            <person name="Moreau H."/>
            <person name="Grigoriev I.V."/>
        </authorList>
    </citation>
    <scope>NUCLEOTIDE SEQUENCE [LARGE SCALE GENOMIC DNA]</scope>
    <source>
        <strain evidence="6 7">CCE9901</strain>
    </source>
</reference>
<dbReference type="eggNOG" id="KOG1835">
    <property type="taxonomic scope" value="Eukaryota"/>
</dbReference>
<dbReference type="GeneID" id="5002589"/>
<evidence type="ECO:0000256" key="1">
    <source>
        <dbReference type="ARBA" id="ARBA00004123"/>
    </source>
</evidence>
<dbReference type="OMA" id="NSYRIND"/>
<dbReference type="Proteomes" id="UP000001568">
    <property type="component" value="Chromosome 6"/>
</dbReference>
<dbReference type="STRING" id="436017.A4RZ30"/>
<comment type="similarity">
    <text evidence="2">Belongs to the NUP186/NUP192/NUP205 family.</text>
</comment>
<name>A4RZ30_OSTLU</name>
<dbReference type="PANTHER" id="PTHR31344:SF0">
    <property type="entry name" value="NUCLEAR PORE COMPLEX PROTEIN NUP205"/>
    <property type="match status" value="1"/>
</dbReference>
<evidence type="ECO:0000313" key="7">
    <source>
        <dbReference type="Proteomes" id="UP000001568"/>
    </source>
</evidence>
<evidence type="ECO:0000256" key="5">
    <source>
        <dbReference type="SAM" id="MobiDB-lite"/>
    </source>
</evidence>
<keyword evidence="3" id="KW-0813">Transport</keyword>
<proteinExistence type="inferred from homology"/>
<dbReference type="KEGG" id="olu:OSTLU_32235"/>
<protein>
    <submittedName>
        <fullName evidence="6">Uncharacterized protein</fullName>
    </submittedName>
</protein>
<organism evidence="6 7">
    <name type="scientific">Ostreococcus lucimarinus (strain CCE9901)</name>
    <dbReference type="NCBI Taxonomy" id="436017"/>
    <lineage>
        <taxon>Eukaryota</taxon>
        <taxon>Viridiplantae</taxon>
        <taxon>Chlorophyta</taxon>
        <taxon>Mamiellophyceae</taxon>
        <taxon>Mamiellales</taxon>
        <taxon>Bathycoccaceae</taxon>
        <taxon>Ostreococcus</taxon>
    </lineage>
</organism>
<dbReference type="Pfam" id="PF11894">
    <property type="entry name" value="Nup192"/>
    <property type="match status" value="1"/>
</dbReference>
<dbReference type="HOGENOM" id="CLU_233529_0_0_1"/>